<keyword evidence="1" id="KW-0812">Transmembrane</keyword>
<feature type="transmembrane region" description="Helical" evidence="1">
    <location>
        <begin position="20"/>
        <end position="40"/>
    </location>
</feature>
<dbReference type="AlphaFoldDB" id="A0A6C0LFM6"/>
<evidence type="ECO:0000313" key="2">
    <source>
        <dbReference type="EMBL" id="QHU28374.1"/>
    </source>
</evidence>
<reference evidence="2" key="1">
    <citation type="journal article" date="2020" name="Nature">
        <title>Giant virus diversity and host interactions through global metagenomics.</title>
        <authorList>
            <person name="Schulz F."/>
            <person name="Roux S."/>
            <person name="Paez-Espino D."/>
            <person name="Jungbluth S."/>
            <person name="Walsh D.A."/>
            <person name="Denef V.J."/>
            <person name="McMahon K.D."/>
            <person name="Konstantinidis K.T."/>
            <person name="Eloe-Fadrosh E.A."/>
            <person name="Kyrpides N.C."/>
            <person name="Woyke T."/>
        </authorList>
    </citation>
    <scope>NUCLEOTIDE SEQUENCE</scope>
    <source>
        <strain evidence="2">GVMAG-M-3300027770-73</strain>
    </source>
</reference>
<sequence length="51" mass="6302">MHAIEFGQFVLKNLFKWRIPMLNVIIWYPLSLIYEIQFFIDENIKNNIKKM</sequence>
<accession>A0A6C0LFM6</accession>
<evidence type="ECO:0000256" key="1">
    <source>
        <dbReference type="SAM" id="Phobius"/>
    </source>
</evidence>
<keyword evidence="1" id="KW-0472">Membrane</keyword>
<keyword evidence="1" id="KW-1133">Transmembrane helix</keyword>
<name>A0A6C0LFM6_9ZZZZ</name>
<protein>
    <submittedName>
        <fullName evidence="2">Uncharacterized protein</fullName>
    </submittedName>
</protein>
<proteinExistence type="predicted"/>
<organism evidence="2">
    <name type="scientific">viral metagenome</name>
    <dbReference type="NCBI Taxonomy" id="1070528"/>
    <lineage>
        <taxon>unclassified sequences</taxon>
        <taxon>metagenomes</taxon>
        <taxon>organismal metagenomes</taxon>
    </lineage>
</organism>
<dbReference type="EMBL" id="MN740472">
    <property type="protein sequence ID" value="QHU28374.1"/>
    <property type="molecule type" value="Genomic_DNA"/>
</dbReference>